<sequence length="76" mass="8797">MTKGFFPPVEQQELCDLTRLRTTFLQERARSFSRRSSVHHNDAMGSACHLLSCDSLPPNYLYNERISLYIRGVFTS</sequence>
<gene>
    <name evidence="1" type="ORF">KDA_47360</name>
</gene>
<name>A0A402BD93_9CHLR</name>
<reference evidence="2" key="1">
    <citation type="submission" date="2018-12" db="EMBL/GenBank/DDBJ databases">
        <title>Tengunoibacter tsumagoiensis gen. nov., sp. nov., Dictyobacter kobayashii sp. nov., D. alpinus sp. nov., and D. joshuensis sp. nov. and description of Dictyobacteraceae fam. nov. within the order Ktedonobacterales isolated from Tengu-no-mugimeshi.</title>
        <authorList>
            <person name="Wang C.M."/>
            <person name="Zheng Y."/>
            <person name="Sakai Y."/>
            <person name="Toyoda A."/>
            <person name="Minakuchi Y."/>
            <person name="Abe K."/>
            <person name="Yokota A."/>
            <person name="Yabe S."/>
        </authorList>
    </citation>
    <scope>NUCLEOTIDE SEQUENCE [LARGE SCALE GENOMIC DNA]</scope>
    <source>
        <strain evidence="2">Uno16</strain>
    </source>
</reference>
<comment type="caution">
    <text evidence="1">The sequence shown here is derived from an EMBL/GenBank/DDBJ whole genome shotgun (WGS) entry which is preliminary data.</text>
</comment>
<proteinExistence type="predicted"/>
<accession>A0A402BD93</accession>
<protein>
    <submittedName>
        <fullName evidence="1">Uncharacterized protein</fullName>
    </submittedName>
</protein>
<evidence type="ECO:0000313" key="2">
    <source>
        <dbReference type="Proteomes" id="UP000287171"/>
    </source>
</evidence>
<evidence type="ECO:0000313" key="1">
    <source>
        <dbReference type="EMBL" id="GCE29252.1"/>
    </source>
</evidence>
<dbReference type="AlphaFoldDB" id="A0A402BD93"/>
<keyword evidence="2" id="KW-1185">Reference proteome</keyword>
<organism evidence="1 2">
    <name type="scientific">Dictyobacter alpinus</name>
    <dbReference type="NCBI Taxonomy" id="2014873"/>
    <lineage>
        <taxon>Bacteria</taxon>
        <taxon>Bacillati</taxon>
        <taxon>Chloroflexota</taxon>
        <taxon>Ktedonobacteria</taxon>
        <taxon>Ktedonobacterales</taxon>
        <taxon>Dictyobacteraceae</taxon>
        <taxon>Dictyobacter</taxon>
    </lineage>
</organism>
<dbReference type="EMBL" id="BIFT01000002">
    <property type="protein sequence ID" value="GCE29252.1"/>
    <property type="molecule type" value="Genomic_DNA"/>
</dbReference>
<dbReference type="Proteomes" id="UP000287171">
    <property type="component" value="Unassembled WGS sequence"/>
</dbReference>